<proteinExistence type="predicted"/>
<gene>
    <name evidence="2" type="ORF">CK203_069808</name>
</gene>
<dbReference type="SUPFAM" id="SSF53300">
    <property type="entry name" value="vWA-like"/>
    <property type="match status" value="1"/>
</dbReference>
<sequence>MLNEGSIISLLWFFFFSQAGKCFKEALLLLLDVSPSMHTFLPELIYSKNDEVGIVLFGTEGKRQDINKHQKRRTKYTRCIQVCYRAEEEERK</sequence>
<feature type="signal peptide" evidence="1">
    <location>
        <begin position="1"/>
        <end position="22"/>
    </location>
</feature>
<accession>A0A438E067</accession>
<organism evidence="2 3">
    <name type="scientific">Vitis vinifera</name>
    <name type="common">Grape</name>
    <dbReference type="NCBI Taxonomy" id="29760"/>
    <lineage>
        <taxon>Eukaryota</taxon>
        <taxon>Viridiplantae</taxon>
        <taxon>Streptophyta</taxon>
        <taxon>Embryophyta</taxon>
        <taxon>Tracheophyta</taxon>
        <taxon>Spermatophyta</taxon>
        <taxon>Magnoliopsida</taxon>
        <taxon>eudicotyledons</taxon>
        <taxon>Gunneridae</taxon>
        <taxon>Pentapetalae</taxon>
        <taxon>rosids</taxon>
        <taxon>Vitales</taxon>
        <taxon>Vitaceae</taxon>
        <taxon>Viteae</taxon>
        <taxon>Vitis</taxon>
    </lineage>
</organism>
<dbReference type="Gene3D" id="3.40.50.410">
    <property type="entry name" value="von Willebrand factor, type A domain"/>
    <property type="match status" value="1"/>
</dbReference>
<dbReference type="InterPro" id="IPR036465">
    <property type="entry name" value="vWFA_dom_sf"/>
</dbReference>
<evidence type="ECO:0000313" key="2">
    <source>
        <dbReference type="EMBL" id="RVW41186.1"/>
    </source>
</evidence>
<dbReference type="Proteomes" id="UP000288805">
    <property type="component" value="Unassembled WGS sequence"/>
</dbReference>
<dbReference type="AlphaFoldDB" id="A0A438E067"/>
<evidence type="ECO:0000313" key="3">
    <source>
        <dbReference type="Proteomes" id="UP000288805"/>
    </source>
</evidence>
<feature type="chain" id="PRO_5019206869" description="Ku70/Ku80 N-terminal alpha/beta domain-containing protein" evidence="1">
    <location>
        <begin position="23"/>
        <end position="92"/>
    </location>
</feature>
<dbReference type="EMBL" id="QGNW01001445">
    <property type="protein sequence ID" value="RVW41186.1"/>
    <property type="molecule type" value="Genomic_DNA"/>
</dbReference>
<protein>
    <recommendedName>
        <fullName evidence="4">Ku70/Ku80 N-terminal alpha/beta domain-containing protein</fullName>
    </recommendedName>
</protein>
<comment type="caution">
    <text evidence="2">The sequence shown here is derived from an EMBL/GenBank/DDBJ whole genome shotgun (WGS) entry which is preliminary data.</text>
</comment>
<evidence type="ECO:0008006" key="4">
    <source>
        <dbReference type="Google" id="ProtNLM"/>
    </source>
</evidence>
<name>A0A438E067_VITVI</name>
<keyword evidence="1" id="KW-0732">Signal</keyword>
<reference evidence="2 3" key="1">
    <citation type="journal article" date="2018" name="PLoS Genet.">
        <title>Population sequencing reveals clonal diversity and ancestral inbreeding in the grapevine cultivar Chardonnay.</title>
        <authorList>
            <person name="Roach M.J."/>
            <person name="Johnson D.L."/>
            <person name="Bohlmann J."/>
            <person name="van Vuuren H.J."/>
            <person name="Jones S.J."/>
            <person name="Pretorius I.S."/>
            <person name="Schmidt S.A."/>
            <person name="Borneman A.R."/>
        </authorList>
    </citation>
    <scope>NUCLEOTIDE SEQUENCE [LARGE SCALE GENOMIC DNA]</scope>
    <source>
        <strain evidence="3">cv. Chardonnay</strain>
        <tissue evidence="2">Leaf</tissue>
    </source>
</reference>
<evidence type="ECO:0000256" key="1">
    <source>
        <dbReference type="SAM" id="SignalP"/>
    </source>
</evidence>